<dbReference type="GO" id="GO:0045892">
    <property type="term" value="P:negative regulation of DNA-templated transcription"/>
    <property type="evidence" value="ECO:0007669"/>
    <property type="project" value="InterPro"/>
</dbReference>
<comment type="caution">
    <text evidence="5">The sequence shown here is derived from an EMBL/GenBank/DDBJ whole genome shotgun (WGS) entry which is preliminary data.</text>
</comment>
<sequence>MMDIPKISDSEWEVMKVIWDSNPCTSNEIVERISEFSDWKPKTIKTLINRLVKKEVLGYEVDSNDKKTYHYYPLISKEKCVKMESKSFIKRVFNGSLNMMMANFINNESLSQEEIDELRDILNKKKG</sequence>
<gene>
    <name evidence="5" type="ORF">Z968_09860</name>
</gene>
<proteinExistence type="inferred from homology"/>
<keyword evidence="4" id="KW-0804">Transcription</keyword>
<dbReference type="InterPro" id="IPR036390">
    <property type="entry name" value="WH_DNA-bd_sf"/>
</dbReference>
<dbReference type="Gene3D" id="1.10.10.10">
    <property type="entry name" value="Winged helix-like DNA-binding domain superfamily/Winged helix DNA-binding domain"/>
    <property type="match status" value="1"/>
</dbReference>
<dbReference type="Proteomes" id="UP000030012">
    <property type="component" value="Unassembled WGS sequence"/>
</dbReference>
<evidence type="ECO:0000256" key="3">
    <source>
        <dbReference type="ARBA" id="ARBA00023125"/>
    </source>
</evidence>
<dbReference type="InterPro" id="IPR036388">
    <property type="entry name" value="WH-like_DNA-bd_sf"/>
</dbReference>
<evidence type="ECO:0000256" key="1">
    <source>
        <dbReference type="ARBA" id="ARBA00011046"/>
    </source>
</evidence>
<dbReference type="PIRSF" id="PIRSF019455">
    <property type="entry name" value="CopR_AtkY"/>
    <property type="match status" value="1"/>
</dbReference>
<keyword evidence="2" id="KW-0805">Transcription regulation</keyword>
<organism evidence="5 6">
    <name type="scientific">Clostridium novyi A str. 4552</name>
    <dbReference type="NCBI Taxonomy" id="1444289"/>
    <lineage>
        <taxon>Bacteria</taxon>
        <taxon>Bacillati</taxon>
        <taxon>Bacillota</taxon>
        <taxon>Clostridia</taxon>
        <taxon>Eubacteriales</taxon>
        <taxon>Clostridiaceae</taxon>
        <taxon>Clostridium</taxon>
    </lineage>
</organism>
<keyword evidence="3" id="KW-0238">DNA-binding</keyword>
<evidence type="ECO:0000313" key="5">
    <source>
        <dbReference type="EMBL" id="KGM95190.1"/>
    </source>
</evidence>
<dbReference type="GO" id="GO:0003677">
    <property type="term" value="F:DNA binding"/>
    <property type="evidence" value="ECO:0007669"/>
    <property type="project" value="UniProtKB-KW"/>
</dbReference>
<protein>
    <submittedName>
        <fullName evidence="5">Beta-lactamase</fullName>
    </submittedName>
</protein>
<evidence type="ECO:0000256" key="4">
    <source>
        <dbReference type="ARBA" id="ARBA00023163"/>
    </source>
</evidence>
<name>A0A0A0I6B7_CLONO</name>
<dbReference type="EMBL" id="JENJ01000046">
    <property type="protein sequence ID" value="KGM95190.1"/>
    <property type="molecule type" value="Genomic_DNA"/>
</dbReference>
<evidence type="ECO:0000313" key="6">
    <source>
        <dbReference type="Proteomes" id="UP000030012"/>
    </source>
</evidence>
<dbReference type="Pfam" id="PF03965">
    <property type="entry name" value="Penicillinase_R"/>
    <property type="match status" value="1"/>
</dbReference>
<comment type="similarity">
    <text evidence="1">Belongs to the BlaI transcriptional regulatory family.</text>
</comment>
<evidence type="ECO:0000256" key="2">
    <source>
        <dbReference type="ARBA" id="ARBA00023015"/>
    </source>
</evidence>
<reference evidence="5 6" key="1">
    <citation type="submission" date="2014-01" db="EMBL/GenBank/DDBJ databases">
        <title>Plasmidome dynamics in the species complex Clostridium novyi sensu lato converts strains of independent lineages into distinctly different pathogens.</title>
        <authorList>
            <person name="Skarin H."/>
            <person name="Segerman B."/>
        </authorList>
    </citation>
    <scope>NUCLEOTIDE SEQUENCE [LARGE SCALE GENOMIC DNA]</scope>
    <source>
        <strain evidence="5 6">4552</strain>
    </source>
</reference>
<accession>A0A0A0I6B7</accession>
<dbReference type="SUPFAM" id="SSF46785">
    <property type="entry name" value="Winged helix' DNA-binding domain"/>
    <property type="match status" value="1"/>
</dbReference>
<dbReference type="Gene3D" id="1.10.4040.10">
    <property type="entry name" value="Penicillinase repressor domain"/>
    <property type="match status" value="1"/>
</dbReference>
<dbReference type="InterPro" id="IPR005650">
    <property type="entry name" value="BlaI_family"/>
</dbReference>
<dbReference type="AlphaFoldDB" id="A0A0A0I6B7"/>